<accession>A0A1Y1IIE8</accession>
<name>A0A1Y1IIE8_KLENI</name>
<evidence type="ECO:0000313" key="3">
    <source>
        <dbReference type="Proteomes" id="UP000054558"/>
    </source>
</evidence>
<evidence type="ECO:0000256" key="1">
    <source>
        <dbReference type="SAM" id="Coils"/>
    </source>
</evidence>
<dbReference type="AlphaFoldDB" id="A0A1Y1IIE8"/>
<dbReference type="Proteomes" id="UP000054558">
    <property type="component" value="Unassembled WGS sequence"/>
</dbReference>
<organism evidence="2 3">
    <name type="scientific">Klebsormidium nitens</name>
    <name type="common">Green alga</name>
    <name type="synonym">Ulothrix nitens</name>
    <dbReference type="NCBI Taxonomy" id="105231"/>
    <lineage>
        <taxon>Eukaryota</taxon>
        <taxon>Viridiplantae</taxon>
        <taxon>Streptophyta</taxon>
        <taxon>Klebsormidiophyceae</taxon>
        <taxon>Klebsormidiales</taxon>
        <taxon>Klebsormidiaceae</taxon>
        <taxon>Klebsormidium</taxon>
    </lineage>
</organism>
<proteinExistence type="predicted"/>
<reference evidence="2 3" key="1">
    <citation type="journal article" date="2014" name="Nat. Commun.">
        <title>Klebsormidium flaccidum genome reveals primary factors for plant terrestrial adaptation.</title>
        <authorList>
            <person name="Hori K."/>
            <person name="Maruyama F."/>
            <person name="Fujisawa T."/>
            <person name="Togashi T."/>
            <person name="Yamamoto N."/>
            <person name="Seo M."/>
            <person name="Sato S."/>
            <person name="Yamada T."/>
            <person name="Mori H."/>
            <person name="Tajima N."/>
            <person name="Moriyama T."/>
            <person name="Ikeuchi M."/>
            <person name="Watanabe M."/>
            <person name="Wada H."/>
            <person name="Kobayashi K."/>
            <person name="Saito M."/>
            <person name="Masuda T."/>
            <person name="Sasaki-Sekimoto Y."/>
            <person name="Mashiguchi K."/>
            <person name="Awai K."/>
            <person name="Shimojima M."/>
            <person name="Masuda S."/>
            <person name="Iwai M."/>
            <person name="Nobusawa T."/>
            <person name="Narise T."/>
            <person name="Kondo S."/>
            <person name="Saito H."/>
            <person name="Sato R."/>
            <person name="Murakawa M."/>
            <person name="Ihara Y."/>
            <person name="Oshima-Yamada Y."/>
            <person name="Ohtaka K."/>
            <person name="Satoh M."/>
            <person name="Sonobe K."/>
            <person name="Ishii M."/>
            <person name="Ohtani R."/>
            <person name="Kanamori-Sato M."/>
            <person name="Honoki R."/>
            <person name="Miyazaki D."/>
            <person name="Mochizuki H."/>
            <person name="Umetsu J."/>
            <person name="Higashi K."/>
            <person name="Shibata D."/>
            <person name="Kamiya Y."/>
            <person name="Sato N."/>
            <person name="Nakamura Y."/>
            <person name="Tabata S."/>
            <person name="Ida S."/>
            <person name="Kurokawa K."/>
            <person name="Ohta H."/>
        </authorList>
    </citation>
    <scope>NUCLEOTIDE SEQUENCE [LARGE SCALE GENOMIC DNA]</scope>
    <source>
        <strain evidence="2 3">NIES-2285</strain>
    </source>
</reference>
<feature type="coiled-coil region" evidence="1">
    <location>
        <begin position="14"/>
        <end position="94"/>
    </location>
</feature>
<keyword evidence="1" id="KW-0175">Coiled coil</keyword>
<protein>
    <submittedName>
        <fullName evidence="2">Uncharacterized protein</fullName>
    </submittedName>
</protein>
<dbReference type="EMBL" id="DF237607">
    <property type="protein sequence ID" value="GAQ90574.1"/>
    <property type="molecule type" value="Genomic_DNA"/>
</dbReference>
<evidence type="ECO:0000313" key="2">
    <source>
        <dbReference type="EMBL" id="GAQ90574.1"/>
    </source>
</evidence>
<sequence>MGQTASLEATVAHAETFLAQVQELKKERDAAQARCQGAEDELAAEQQKLVVLNSISVARKRKAREEKSDFEAKIARLEEELLAKNIRIQELTKTTSPNVNVGPRVDKHVTFQVDSGPEDSDDDRPLCIRRARQEVEALSPLERLVAAKCYLMKVLRLRCTSCEEQIDFAMEGSNVVLPCMCRSTKAQPVYLGVFFRGDRYKLVLTSVAKQRSISDFVSKALAKIVQNHSAEL</sequence>
<gene>
    <name evidence="2" type="ORF">KFL_006580020</name>
</gene>
<keyword evidence="3" id="KW-1185">Reference proteome</keyword>